<accession>A0A0S7B817</accession>
<evidence type="ECO:0000313" key="2">
    <source>
        <dbReference type="Proteomes" id="UP000055060"/>
    </source>
</evidence>
<proteinExistence type="predicted"/>
<dbReference type="AlphaFoldDB" id="A0A0S7B817"/>
<keyword evidence="2" id="KW-1185">Reference proteome</keyword>
<gene>
    <name evidence="1" type="ORF">LARV_01354</name>
</gene>
<reference evidence="1" key="1">
    <citation type="submission" date="2015-07" db="EMBL/GenBank/DDBJ databases">
        <title>Draft Genome Sequences of Anaerolinea thermolimosa IMO-1, Bellilinea caldifistulae GOMI-1, Leptolinea tardivitalis YMTK-2, Levilinea saccharolytica KIBI-1,Longilinea arvoryzae KOME-1, Previously Described as Members of the Anaerolineaceae (Chloroflexi).</title>
        <authorList>
            <person name="Sekiguchi Y."/>
            <person name="Ohashi A."/>
            <person name="Matsuura N."/>
            <person name="Tourlousse M.D."/>
        </authorList>
    </citation>
    <scope>NUCLEOTIDE SEQUENCE [LARGE SCALE GENOMIC DNA]</scope>
    <source>
        <strain evidence="1">KOME-1</strain>
    </source>
</reference>
<protein>
    <submittedName>
        <fullName evidence="1">Uncharacterized protein</fullName>
    </submittedName>
</protein>
<dbReference type="Proteomes" id="UP000055060">
    <property type="component" value="Unassembled WGS sequence"/>
</dbReference>
<organism evidence="1">
    <name type="scientific">Longilinea arvoryzae</name>
    <dbReference type="NCBI Taxonomy" id="360412"/>
    <lineage>
        <taxon>Bacteria</taxon>
        <taxon>Bacillati</taxon>
        <taxon>Chloroflexota</taxon>
        <taxon>Anaerolineae</taxon>
        <taxon>Anaerolineales</taxon>
        <taxon>Anaerolineaceae</taxon>
        <taxon>Longilinea</taxon>
    </lineage>
</organism>
<dbReference type="STRING" id="360412.LARV_01354"/>
<dbReference type="EMBL" id="DF967972">
    <property type="protein sequence ID" value="GAP13599.1"/>
    <property type="molecule type" value="Genomic_DNA"/>
</dbReference>
<name>A0A0S7B817_9CHLR</name>
<evidence type="ECO:0000313" key="1">
    <source>
        <dbReference type="EMBL" id="GAP13599.1"/>
    </source>
</evidence>
<sequence length="57" mass="6210">MDYGQSQLLDLSRKATQTSLDMAQAATVSQSAYLLNVSQTEQAQAILDTQIAQTKMC</sequence>